<evidence type="ECO:0000313" key="2">
    <source>
        <dbReference type="EMBL" id="MBP3984964.1"/>
    </source>
</evidence>
<feature type="chain" id="PRO_5038132568" evidence="1">
    <location>
        <begin position="23"/>
        <end position="146"/>
    </location>
</feature>
<dbReference type="EMBL" id="JAGKTC010000002">
    <property type="protein sequence ID" value="MBP3984964.1"/>
    <property type="molecule type" value="Genomic_DNA"/>
</dbReference>
<dbReference type="RefSeq" id="WP_210536806.1">
    <property type="nucleotide sequence ID" value="NZ_JAGKTC010000002.1"/>
</dbReference>
<evidence type="ECO:0000313" key="3">
    <source>
        <dbReference type="Proteomes" id="UP000673447"/>
    </source>
</evidence>
<dbReference type="PANTHER" id="PTHR36302:SF1">
    <property type="entry name" value="COPPER CHAPERONE PCU(A)C"/>
    <property type="match status" value="1"/>
</dbReference>
<organism evidence="2 3">
    <name type="scientific">Pseudoxanthomonas helianthi</name>
    <dbReference type="NCBI Taxonomy" id="1453541"/>
    <lineage>
        <taxon>Bacteria</taxon>
        <taxon>Pseudomonadati</taxon>
        <taxon>Pseudomonadota</taxon>
        <taxon>Gammaproteobacteria</taxon>
        <taxon>Lysobacterales</taxon>
        <taxon>Lysobacteraceae</taxon>
        <taxon>Pseudoxanthomonas</taxon>
    </lineage>
</organism>
<protein>
    <submittedName>
        <fullName evidence="2">Copper chaperone PCu(A)C</fullName>
    </submittedName>
</protein>
<name>A0A940X5U5_9GAMM</name>
<proteinExistence type="predicted"/>
<dbReference type="Proteomes" id="UP000673447">
    <property type="component" value="Unassembled WGS sequence"/>
</dbReference>
<dbReference type="Gene3D" id="2.60.40.1890">
    <property type="entry name" value="PCu(A)C copper chaperone"/>
    <property type="match status" value="1"/>
</dbReference>
<dbReference type="PANTHER" id="PTHR36302">
    <property type="entry name" value="BLR7088 PROTEIN"/>
    <property type="match status" value="1"/>
</dbReference>
<dbReference type="Pfam" id="PF04314">
    <property type="entry name" value="PCuAC"/>
    <property type="match status" value="1"/>
</dbReference>
<comment type="caution">
    <text evidence="2">The sequence shown here is derived from an EMBL/GenBank/DDBJ whole genome shotgun (WGS) entry which is preliminary data.</text>
</comment>
<accession>A0A940X5U5</accession>
<keyword evidence="1" id="KW-0732">Signal</keyword>
<feature type="signal peptide" evidence="1">
    <location>
        <begin position="1"/>
        <end position="22"/>
    </location>
</feature>
<evidence type="ECO:0000256" key="1">
    <source>
        <dbReference type="SAM" id="SignalP"/>
    </source>
</evidence>
<dbReference type="InterPro" id="IPR058248">
    <property type="entry name" value="Lxx211020-like"/>
</dbReference>
<dbReference type="AlphaFoldDB" id="A0A940X5U5"/>
<keyword evidence="3" id="KW-1185">Reference proteome</keyword>
<dbReference type="SUPFAM" id="SSF110087">
    <property type="entry name" value="DR1885-like metal-binding protein"/>
    <property type="match status" value="1"/>
</dbReference>
<reference evidence="2" key="1">
    <citation type="journal article" date="2016" name="Int. J. Syst. Evol. Microbiol.">
        <title>Pseudoxanthomonas helianthi sp. nov., isolated from roots of Jerusalem artichoke (Helianthus tuberosus).</title>
        <authorList>
            <person name="Kittiwongwattana C."/>
            <person name="Thawai C."/>
        </authorList>
    </citation>
    <scope>NUCLEOTIDE SEQUENCE</scope>
    <source>
        <strain evidence="2">110414</strain>
    </source>
</reference>
<sequence length="146" mass="15387">MNARFLAAFFVVSVSAPFAAHAKQCAPVVKDGWVRLGPVAMPMMAGFGRIENPCPQPVAVVSARSPAFGDVSIHESRVVDGVNRMRELAELPVAAKSGATLAPGGLHLMLMRPSAPLKEGDRIAVTFKLKDGREVSGKLVAKKTGP</sequence>
<reference evidence="2" key="2">
    <citation type="submission" date="2021-03" db="EMBL/GenBank/DDBJ databases">
        <authorList>
            <person name="Cao W."/>
        </authorList>
    </citation>
    <scope>NUCLEOTIDE SEQUENCE</scope>
    <source>
        <strain evidence="2">110414</strain>
    </source>
</reference>
<dbReference type="InterPro" id="IPR036182">
    <property type="entry name" value="PCuAC_sf"/>
</dbReference>
<dbReference type="InterPro" id="IPR007410">
    <property type="entry name" value="LpqE-like"/>
</dbReference>
<gene>
    <name evidence="2" type="ORF">J5837_11120</name>
</gene>